<protein>
    <recommendedName>
        <fullName evidence="1">Glucosamine inositolphosphorylceramide transferase 1 N-terminal domain-containing protein</fullName>
    </recommendedName>
</protein>
<feature type="domain" description="Glucosamine inositolphosphorylceramide transferase 1 N-terminal" evidence="1">
    <location>
        <begin position="59"/>
        <end position="166"/>
    </location>
</feature>
<reference evidence="2 3" key="1">
    <citation type="submission" date="2016-07" db="EMBL/GenBank/DDBJ databases">
        <title>Characterization of isolates of Eisenbergiella tayi derived from blood cultures, using whole genome sequencing.</title>
        <authorList>
            <person name="Burdz T."/>
            <person name="Wiebe D."/>
            <person name="Huynh C."/>
            <person name="Bernard K."/>
        </authorList>
    </citation>
    <scope>NUCLEOTIDE SEQUENCE [LARGE SCALE GENOMIC DNA]</scope>
    <source>
        <strain evidence="2 3">NML 110608</strain>
    </source>
</reference>
<dbReference type="Proteomes" id="UP000094067">
    <property type="component" value="Unassembled WGS sequence"/>
</dbReference>
<dbReference type="EMBL" id="MCGH01000002">
    <property type="protein sequence ID" value="ODM05609.1"/>
    <property type="molecule type" value="Genomic_DNA"/>
</dbReference>
<gene>
    <name evidence="2" type="ORF">BEI61_01498</name>
</gene>
<evidence type="ECO:0000313" key="3">
    <source>
        <dbReference type="Proteomes" id="UP000094067"/>
    </source>
</evidence>
<dbReference type="InterPro" id="IPR056442">
    <property type="entry name" value="GINT1_N"/>
</dbReference>
<sequence>MKVKAFFRKIRGMGFATAFQKLIGYEAVFTIAVRQKTGKDTIPEMKSPFIEFDYSKQFWYADPLLFSHTDRECIFMEAFDREAGLGRIAFSENTENGWTVPKVIIEEKFHLSYPMIFQYKQEIYMMPETSTAETVTLYHCVKFPEKWEKQQTFLEGRRIVDIVVKDINKNEIQFVGSVCSPDNDLMTKFCSFSLKEEDGMFTASEELEFNRCQDYTWYSRCAGYPYFDLLPLQRSREGIYGYSIIFAERDAAMKSGTVVKKAEITPSDVKIVGKKPGKIIGIHTYTNSLEHEVIDVEYMKYNPSKWRNRLKKIFGKG</sequence>
<accession>A0A1E3AAF0</accession>
<dbReference type="PATRIC" id="fig|1432052.4.peg.1680"/>
<name>A0A1E3AAF0_9FIRM</name>
<dbReference type="AlphaFoldDB" id="A0A1E3AAF0"/>
<dbReference type="Pfam" id="PF24793">
    <property type="entry name" value="GINT1_N"/>
    <property type="match status" value="1"/>
</dbReference>
<dbReference type="RefSeq" id="WP_069151818.1">
    <property type="nucleotide sequence ID" value="NZ_MCGH01000002.1"/>
</dbReference>
<organism evidence="2 3">
    <name type="scientific">Eisenbergiella tayi</name>
    <dbReference type="NCBI Taxonomy" id="1432052"/>
    <lineage>
        <taxon>Bacteria</taxon>
        <taxon>Bacillati</taxon>
        <taxon>Bacillota</taxon>
        <taxon>Clostridia</taxon>
        <taxon>Lachnospirales</taxon>
        <taxon>Lachnospiraceae</taxon>
        <taxon>Eisenbergiella</taxon>
    </lineage>
</organism>
<evidence type="ECO:0000313" key="2">
    <source>
        <dbReference type="EMBL" id="ODM05609.1"/>
    </source>
</evidence>
<proteinExistence type="predicted"/>
<comment type="caution">
    <text evidence="2">The sequence shown here is derived from an EMBL/GenBank/DDBJ whole genome shotgun (WGS) entry which is preliminary data.</text>
</comment>
<evidence type="ECO:0000259" key="1">
    <source>
        <dbReference type="Pfam" id="PF24793"/>
    </source>
</evidence>